<dbReference type="InterPro" id="IPR025436">
    <property type="entry name" value="DUF4179"/>
</dbReference>
<protein>
    <submittedName>
        <fullName evidence="4">DUF4179 domain-containing protein</fullName>
    </submittedName>
</protein>
<comment type="caution">
    <text evidence="4">The sequence shown here is derived from an EMBL/GenBank/DDBJ whole genome shotgun (WGS) entry which is preliminary data.</text>
</comment>
<dbReference type="Pfam" id="PF13786">
    <property type="entry name" value="DUF4179"/>
    <property type="match status" value="1"/>
</dbReference>
<evidence type="ECO:0000256" key="1">
    <source>
        <dbReference type="SAM" id="Phobius"/>
    </source>
</evidence>
<reference evidence="4" key="1">
    <citation type="submission" date="2020-11" db="EMBL/GenBank/DDBJ databases">
        <authorList>
            <person name="Thieme N."/>
            <person name="Liebl W."/>
            <person name="Zverlov V."/>
        </authorList>
    </citation>
    <scope>NUCLEOTIDE SEQUENCE</scope>
    <source>
        <strain evidence="4">NT08</strain>
    </source>
</reference>
<organism evidence="4 5">
    <name type="scientific">Clostridium beijerinckii</name>
    <name type="common">Clostridium MP</name>
    <dbReference type="NCBI Taxonomy" id="1520"/>
    <lineage>
        <taxon>Bacteria</taxon>
        <taxon>Bacillati</taxon>
        <taxon>Bacillota</taxon>
        <taxon>Clostridia</taxon>
        <taxon>Eubacteriales</taxon>
        <taxon>Clostridiaceae</taxon>
        <taxon>Clostridium</taxon>
    </lineage>
</organism>
<gene>
    <name evidence="4" type="ORF">IS491_13520</name>
</gene>
<dbReference type="Pfam" id="PF18705">
    <property type="entry name" value="DUF5643"/>
    <property type="match status" value="1"/>
</dbReference>
<keyword evidence="1" id="KW-0472">Membrane</keyword>
<feature type="transmembrane region" description="Helical" evidence="1">
    <location>
        <begin position="53"/>
        <end position="70"/>
    </location>
</feature>
<evidence type="ECO:0000313" key="5">
    <source>
        <dbReference type="Proteomes" id="UP000631418"/>
    </source>
</evidence>
<name>A0AAE2RQG6_CLOBE</name>
<evidence type="ECO:0000313" key="4">
    <source>
        <dbReference type="EMBL" id="MBF7809672.1"/>
    </source>
</evidence>
<feature type="domain" description="DUF4179" evidence="2">
    <location>
        <begin position="49"/>
        <end position="134"/>
    </location>
</feature>
<sequence length="430" mass="49741">MKNKDIDKNTIFELLNYAEIDNSYNEDFQLDKLTYKRIEKKMKKKLYYKRRKVKYFVSAMMFMCLVIATVNNTAFANGISVPIFEKLKILRSGNYVDLDKYTQNVYSYADDQGVRFAVNKVISDDNEIMLSYIVIGDKNKEEAKGIVSANFSINGEDIEQNQISSGGSDEILEQGVFELKSENGNFLDSFELNVDVASIGDLKGSWKLNLMIDKKQASKDTKEYNINKDMDIGEDKINIKKIITSPLSTDIEITDTLDEKYRYFIFDDKGNMIKYTGLSSYSNSEVSYEKLKYCSLISKETKELTFLPYEEVNEVGDPLTYDISRLPLEIPQGTSGKLVINRLEWNKDNLNIYYTADGEVPLIQAENMYLLDNQNRKVFGQSVGSDESNQHDFMMNFKGVNKNTQYKICMRKIEDMYKLHENYKFTIDLK</sequence>
<dbReference type="Gene3D" id="2.60.40.1630">
    <property type="entry name" value="bacillus anthracis domain"/>
    <property type="match status" value="1"/>
</dbReference>
<keyword evidence="1" id="KW-1133">Transmembrane helix</keyword>
<dbReference type="Proteomes" id="UP000631418">
    <property type="component" value="Unassembled WGS sequence"/>
</dbReference>
<dbReference type="InterPro" id="IPR040680">
    <property type="entry name" value="DUF5643"/>
</dbReference>
<dbReference type="OMA" id="MEANDSW"/>
<dbReference type="RefSeq" id="WP_012059740.1">
    <property type="nucleotide sequence ID" value="NZ_CP073279.1"/>
</dbReference>
<proteinExistence type="predicted"/>
<dbReference type="EMBL" id="JADOEF010000001">
    <property type="protein sequence ID" value="MBF7809672.1"/>
    <property type="molecule type" value="Genomic_DNA"/>
</dbReference>
<evidence type="ECO:0000259" key="3">
    <source>
        <dbReference type="Pfam" id="PF18705"/>
    </source>
</evidence>
<dbReference type="AlphaFoldDB" id="A0AAE2RQG6"/>
<evidence type="ECO:0000259" key="2">
    <source>
        <dbReference type="Pfam" id="PF13786"/>
    </source>
</evidence>
<accession>A0AAE2RQG6</accession>
<keyword evidence="1" id="KW-0812">Transmembrane</keyword>
<feature type="domain" description="DUF5643" evidence="3">
    <location>
        <begin position="221"/>
        <end position="328"/>
    </location>
</feature>